<reference evidence="2" key="1">
    <citation type="submission" date="2016-10" db="EMBL/GenBank/DDBJ databases">
        <authorList>
            <person name="Varghese N."/>
            <person name="Submissions S."/>
        </authorList>
    </citation>
    <scope>NUCLEOTIDE SEQUENCE [LARGE SCALE GENOMIC DNA]</scope>
    <source>
        <strain evidence="2">DSM 3384</strain>
    </source>
</reference>
<dbReference type="RefSeq" id="WP_092233962.1">
    <property type="nucleotide sequence ID" value="NZ_FNLL01000006.1"/>
</dbReference>
<dbReference type="Proteomes" id="UP000199608">
    <property type="component" value="Unassembled WGS sequence"/>
</dbReference>
<organism evidence="1 2">
    <name type="scientific">Desulfobacula phenolica</name>
    <dbReference type="NCBI Taxonomy" id="90732"/>
    <lineage>
        <taxon>Bacteria</taxon>
        <taxon>Pseudomonadati</taxon>
        <taxon>Thermodesulfobacteriota</taxon>
        <taxon>Desulfobacteria</taxon>
        <taxon>Desulfobacterales</taxon>
        <taxon>Desulfobacteraceae</taxon>
        <taxon>Desulfobacula</taxon>
    </lineage>
</organism>
<accession>A0A1H2H4U1</accession>
<evidence type="ECO:0000313" key="2">
    <source>
        <dbReference type="Proteomes" id="UP000199608"/>
    </source>
</evidence>
<dbReference type="AlphaFoldDB" id="A0A1H2H4U1"/>
<evidence type="ECO:0000313" key="1">
    <source>
        <dbReference type="EMBL" id="SDU26598.1"/>
    </source>
</evidence>
<sequence length="110" mass="12692">MANFPDIAVCSGFTEADIGNRLMETSSAGYTMIRGRGTAVKKEFILDWKLMTSADKNTLQSFFNTYYGQSFIFTHPETGIDYTVCFQEDKLNFKYKAKNRWLLTLKLKEM</sequence>
<gene>
    <name evidence="1" type="ORF">SAMN04487931_10636</name>
</gene>
<name>A0A1H2H4U1_9BACT</name>
<keyword evidence="2" id="KW-1185">Reference proteome</keyword>
<dbReference type="EMBL" id="FNLL01000006">
    <property type="protein sequence ID" value="SDU26598.1"/>
    <property type="molecule type" value="Genomic_DNA"/>
</dbReference>
<proteinExistence type="predicted"/>
<protein>
    <submittedName>
        <fullName evidence="1">Uncharacterized protein</fullName>
    </submittedName>
</protein>